<dbReference type="SUPFAM" id="SSF56112">
    <property type="entry name" value="Protein kinase-like (PK-like)"/>
    <property type="match status" value="1"/>
</dbReference>
<keyword evidence="4" id="KW-0809">Transit peptide</keyword>
<protein>
    <recommendedName>
        <fullName evidence="3">Altered inheritance of mitochondria protein 9, mitochondrial</fullName>
    </recommendedName>
    <alternativeName>
        <fullName evidence="6">Found in mitochondrial proteome protein 29</fullName>
    </alternativeName>
</protein>
<comment type="subcellular location">
    <subcellularLocation>
        <location evidence="1">Mitochondrion</location>
    </subcellularLocation>
</comment>
<evidence type="ECO:0000256" key="1">
    <source>
        <dbReference type="ARBA" id="ARBA00004173"/>
    </source>
</evidence>
<keyword evidence="9" id="KW-1185">Reference proteome</keyword>
<comment type="caution">
    <text evidence="8">The sequence shown here is derived from an EMBL/GenBank/DDBJ whole genome shotgun (WGS) entry which is preliminary data.</text>
</comment>
<proteinExistence type="inferred from homology"/>
<sequence length="625" mass="70785">MLSRVARNSLRGVSLPKNIVGISRIVAIPRNYATSSSTDNGATEVFTKLSDSNDPKRTPFFQYSWGSWLKDDKLMKKQRETVFSIEGLTTSLNDLDKLRDDSGQLAAPKENKGSFVLQHNLTDDLVGPKSGKLLVKSIASIHEGKHHRVYKVTLSTGKELVLRIPYKIDSDAAIASKIKSEVATLDFLDLKLNLNVPKVVAYGSDSKNEVGSPFILQEFIGGDLLMKKWHPLDPDSKETENQLKQVIDPIAKFQDDILGITFNKFGSLYFYNDVSPTLQADEPYNDEKDGKLLKRWRIGPSVEKQFTKNKNKLSQKTIDQYNGPWDAANPVQVMESVADIELENAKNKLAIVDADAGDVSDKQLLQDQITTFEHLKAITPKLLNPHSKSIMNVEKLFEPKLFVPDLDPLNVIESKNGNYFIDFENTTIKPFILTSYPNFVAYHGAKVYNLEEDIAGFAEMDPAEKQQYEFMYYKTRNERLWEVELNKRRHDLIAVASPHLKVLKSPYLQALDLKTPKDYLYVEGSIVQLQAMWDAYVANELVNQDKNDSVFPIKYDEEFLDKHQQDLSDYQMETVSSPFSATGGWIPQDMFDTLRSQGIIVETGNGDYKIETDKVLENSPTEENA</sequence>
<evidence type="ECO:0000256" key="4">
    <source>
        <dbReference type="ARBA" id="ARBA00022946"/>
    </source>
</evidence>
<dbReference type="EMBL" id="JAIHNG010000035">
    <property type="protein sequence ID" value="KAI5966668.1"/>
    <property type="molecule type" value="Genomic_DNA"/>
</dbReference>
<evidence type="ECO:0000313" key="9">
    <source>
        <dbReference type="Proteomes" id="UP001204833"/>
    </source>
</evidence>
<accession>A0AAD5BIK6</accession>
<dbReference type="Pfam" id="PF01636">
    <property type="entry name" value="APH"/>
    <property type="match status" value="1"/>
</dbReference>
<dbReference type="InterPro" id="IPR051035">
    <property type="entry name" value="Mito_inheritance_9"/>
</dbReference>
<dbReference type="GO" id="GO:0005739">
    <property type="term" value="C:mitochondrion"/>
    <property type="evidence" value="ECO:0007669"/>
    <property type="project" value="UniProtKB-SubCell"/>
</dbReference>
<reference evidence="8 9" key="1">
    <citation type="journal article" date="2022" name="DNA Res.">
        <title>Genome analysis of five recently described species of the CUG-Ser clade uncovers Candida theae as a new hybrid lineage with pathogenic potential in the Candida parapsilosis species complex.</title>
        <authorList>
            <person name="Mixao V."/>
            <person name="Del Olmo V."/>
            <person name="Hegedusova E."/>
            <person name="Saus E."/>
            <person name="Pryszcz L."/>
            <person name="Cillingova A."/>
            <person name="Nosek J."/>
            <person name="Gabaldon T."/>
        </authorList>
    </citation>
    <scope>NUCLEOTIDE SEQUENCE [LARGE SCALE GENOMIC DNA]</scope>
    <source>
        <strain evidence="8 9">CBS 12239</strain>
    </source>
</reference>
<dbReference type="GeneID" id="76148691"/>
<dbReference type="PANTHER" id="PTHR36091">
    <property type="entry name" value="ALTERED INHERITANCE OF MITOCHONDRIA PROTEIN 9, MITOCHONDRIAL"/>
    <property type="match status" value="1"/>
</dbReference>
<dbReference type="Proteomes" id="UP001204833">
    <property type="component" value="Unassembled WGS sequence"/>
</dbReference>
<name>A0AAD5BIK6_9ASCO</name>
<keyword evidence="5" id="KW-0496">Mitochondrion</keyword>
<evidence type="ECO:0000256" key="3">
    <source>
        <dbReference type="ARBA" id="ARBA00016197"/>
    </source>
</evidence>
<dbReference type="AlphaFoldDB" id="A0AAD5BIK6"/>
<dbReference type="InterPro" id="IPR002575">
    <property type="entry name" value="Aminoglycoside_PTrfase"/>
</dbReference>
<dbReference type="PANTHER" id="PTHR36091:SF1">
    <property type="entry name" value="ALTERED INHERITANCE OF MITOCHONDRIA PROTEIN 9, MITOCHONDRIAL"/>
    <property type="match status" value="1"/>
</dbReference>
<evidence type="ECO:0000313" key="8">
    <source>
        <dbReference type="EMBL" id="KAI5966668.1"/>
    </source>
</evidence>
<dbReference type="InterPro" id="IPR011009">
    <property type="entry name" value="Kinase-like_dom_sf"/>
</dbReference>
<feature type="domain" description="Aminoglycoside phosphotransferase" evidence="7">
    <location>
        <begin position="139"/>
        <end position="252"/>
    </location>
</feature>
<evidence type="ECO:0000256" key="6">
    <source>
        <dbReference type="ARBA" id="ARBA00031849"/>
    </source>
</evidence>
<comment type="similarity">
    <text evidence="2">Belongs to the AIM9 family.</text>
</comment>
<dbReference type="RefSeq" id="XP_051610897.1">
    <property type="nucleotide sequence ID" value="XM_051755121.1"/>
</dbReference>
<organism evidence="8 9">
    <name type="scientific">Candida theae</name>
    <dbReference type="NCBI Taxonomy" id="1198502"/>
    <lineage>
        <taxon>Eukaryota</taxon>
        <taxon>Fungi</taxon>
        <taxon>Dikarya</taxon>
        <taxon>Ascomycota</taxon>
        <taxon>Saccharomycotina</taxon>
        <taxon>Pichiomycetes</taxon>
        <taxon>Debaryomycetaceae</taxon>
        <taxon>Candida/Lodderomyces clade</taxon>
        <taxon>Candida</taxon>
    </lineage>
</organism>
<evidence type="ECO:0000256" key="2">
    <source>
        <dbReference type="ARBA" id="ARBA00005543"/>
    </source>
</evidence>
<gene>
    <name evidence="8" type="ORF">KGF57_000632</name>
</gene>
<evidence type="ECO:0000256" key="5">
    <source>
        <dbReference type="ARBA" id="ARBA00023128"/>
    </source>
</evidence>
<evidence type="ECO:0000259" key="7">
    <source>
        <dbReference type="Pfam" id="PF01636"/>
    </source>
</evidence>
<dbReference type="Gene3D" id="3.30.200.20">
    <property type="entry name" value="Phosphorylase Kinase, domain 1"/>
    <property type="match status" value="1"/>
</dbReference>